<dbReference type="OrthoDB" id="8084514at2"/>
<organism evidence="2 3">
    <name type="scientific">Rhizobium miluonense</name>
    <dbReference type="NCBI Taxonomy" id="411945"/>
    <lineage>
        <taxon>Bacteria</taxon>
        <taxon>Pseudomonadati</taxon>
        <taxon>Pseudomonadota</taxon>
        <taxon>Alphaproteobacteria</taxon>
        <taxon>Hyphomicrobiales</taxon>
        <taxon>Rhizobiaceae</taxon>
        <taxon>Rhizobium/Agrobacterium group</taxon>
        <taxon>Rhizobium</taxon>
    </lineage>
</organism>
<dbReference type="InterPro" id="IPR009780">
    <property type="entry name" value="DUF1344"/>
</dbReference>
<evidence type="ECO:0000313" key="2">
    <source>
        <dbReference type="EMBL" id="SCB12290.1"/>
    </source>
</evidence>
<dbReference type="RefSeq" id="WP_159432139.1">
    <property type="nucleotide sequence ID" value="NZ_FMAH01000002.1"/>
</dbReference>
<evidence type="ECO:0000256" key="1">
    <source>
        <dbReference type="SAM" id="SignalP"/>
    </source>
</evidence>
<dbReference type="Proteomes" id="UP000199435">
    <property type="component" value="Unassembled WGS sequence"/>
</dbReference>
<evidence type="ECO:0000313" key="3">
    <source>
        <dbReference type="Proteomes" id="UP000199435"/>
    </source>
</evidence>
<sequence>MFRKLLAIGIISAAGLAAGTALARNEEGTITNIDAKADQITLSSGTVINLPENIEVESLKVGEHVSVKYSVQKSGRALASQVRPVK</sequence>
<gene>
    <name evidence="2" type="ORF">GA0061102_1002226</name>
</gene>
<keyword evidence="3" id="KW-1185">Reference proteome</keyword>
<feature type="signal peptide" evidence="1">
    <location>
        <begin position="1"/>
        <end position="23"/>
    </location>
</feature>
<dbReference type="EMBL" id="FMAH01000002">
    <property type="protein sequence ID" value="SCB12290.1"/>
    <property type="molecule type" value="Genomic_DNA"/>
</dbReference>
<protein>
    <recommendedName>
        <fullName evidence="4">DUF1344 domain-containing protein</fullName>
    </recommendedName>
</protein>
<dbReference type="AlphaFoldDB" id="A0A1C3U9Y3"/>
<keyword evidence="1" id="KW-0732">Signal</keyword>
<feature type="chain" id="PRO_5008682901" description="DUF1344 domain-containing protein" evidence="1">
    <location>
        <begin position="24"/>
        <end position="86"/>
    </location>
</feature>
<name>A0A1C3U9Y3_9HYPH</name>
<evidence type="ECO:0008006" key="4">
    <source>
        <dbReference type="Google" id="ProtNLM"/>
    </source>
</evidence>
<accession>A0A1C3U9Y3</accession>
<dbReference type="Pfam" id="PF07076">
    <property type="entry name" value="DUF1344"/>
    <property type="match status" value="1"/>
</dbReference>
<reference evidence="3" key="1">
    <citation type="submission" date="2016-08" db="EMBL/GenBank/DDBJ databases">
        <authorList>
            <person name="Varghese N."/>
            <person name="Submissions Spin"/>
        </authorList>
    </citation>
    <scope>NUCLEOTIDE SEQUENCE [LARGE SCALE GENOMIC DNA]</scope>
    <source>
        <strain evidence="3">HAMBI 2971</strain>
    </source>
</reference>
<proteinExistence type="predicted"/>